<dbReference type="EMBL" id="KV419442">
    <property type="protein sequence ID" value="KZS87943.1"/>
    <property type="molecule type" value="Genomic_DNA"/>
</dbReference>
<protein>
    <submittedName>
        <fullName evidence="2">Uncharacterized protein</fullName>
    </submittedName>
</protein>
<dbReference type="Proteomes" id="UP000076722">
    <property type="component" value="Unassembled WGS sequence"/>
</dbReference>
<name>A0A164NQQ2_9AGAM</name>
<evidence type="ECO:0000256" key="1">
    <source>
        <dbReference type="SAM" id="MobiDB-lite"/>
    </source>
</evidence>
<dbReference type="AlphaFoldDB" id="A0A164NQQ2"/>
<gene>
    <name evidence="2" type="ORF">SISNIDRAFT_470558</name>
</gene>
<evidence type="ECO:0000313" key="3">
    <source>
        <dbReference type="Proteomes" id="UP000076722"/>
    </source>
</evidence>
<feature type="compositionally biased region" description="Basic and acidic residues" evidence="1">
    <location>
        <begin position="124"/>
        <end position="135"/>
    </location>
</feature>
<organism evidence="2 3">
    <name type="scientific">Sistotremastrum niveocremeum HHB9708</name>
    <dbReference type="NCBI Taxonomy" id="1314777"/>
    <lineage>
        <taxon>Eukaryota</taxon>
        <taxon>Fungi</taxon>
        <taxon>Dikarya</taxon>
        <taxon>Basidiomycota</taxon>
        <taxon>Agaricomycotina</taxon>
        <taxon>Agaricomycetes</taxon>
        <taxon>Sistotremastrales</taxon>
        <taxon>Sistotremastraceae</taxon>
        <taxon>Sertulicium</taxon>
        <taxon>Sertulicium niveocremeum</taxon>
    </lineage>
</organism>
<reference evidence="2 3" key="1">
    <citation type="journal article" date="2016" name="Mol. Biol. Evol.">
        <title>Comparative Genomics of Early-Diverging Mushroom-Forming Fungi Provides Insights into the Origins of Lignocellulose Decay Capabilities.</title>
        <authorList>
            <person name="Nagy L.G."/>
            <person name="Riley R."/>
            <person name="Tritt A."/>
            <person name="Adam C."/>
            <person name="Daum C."/>
            <person name="Floudas D."/>
            <person name="Sun H."/>
            <person name="Yadav J.S."/>
            <person name="Pangilinan J."/>
            <person name="Larsson K.H."/>
            <person name="Matsuura K."/>
            <person name="Barry K."/>
            <person name="Labutti K."/>
            <person name="Kuo R."/>
            <person name="Ohm R.A."/>
            <person name="Bhattacharya S.S."/>
            <person name="Shirouzu T."/>
            <person name="Yoshinaga Y."/>
            <person name="Martin F.M."/>
            <person name="Grigoriev I.V."/>
            <person name="Hibbett D.S."/>
        </authorList>
    </citation>
    <scope>NUCLEOTIDE SEQUENCE [LARGE SCALE GENOMIC DNA]</scope>
    <source>
        <strain evidence="2 3">HHB9708</strain>
    </source>
</reference>
<accession>A0A164NQQ2</accession>
<keyword evidence="3" id="KW-1185">Reference proteome</keyword>
<proteinExistence type="predicted"/>
<evidence type="ECO:0000313" key="2">
    <source>
        <dbReference type="EMBL" id="KZS87943.1"/>
    </source>
</evidence>
<feature type="compositionally biased region" description="Polar residues" evidence="1">
    <location>
        <begin position="44"/>
        <end position="56"/>
    </location>
</feature>
<feature type="region of interest" description="Disordered" evidence="1">
    <location>
        <begin position="44"/>
        <end position="135"/>
    </location>
</feature>
<sequence length="135" mass="14583">MDIVGESRATTNAAKRNAITVMEVFVSRSLDRAWDIFTSNASVSGIVPSSASTSVSEPEPESDFKAMPVFRSTSAFEDEDEYESVATPTAGLPSRKVLVSPDESRRVPISNRKPPALRTSIKVSDGRTDSKDTEA</sequence>